<reference evidence="2 3" key="1">
    <citation type="submission" date="2014-02" db="EMBL/GenBank/DDBJ databases">
        <title>The genome sequence of the entomopathogenic fungus Metarhizium robertsii ARSEF 2575.</title>
        <authorList>
            <person name="Giuliano Garisto Donzelli B."/>
            <person name="Roe B.A."/>
            <person name="Macmil S.L."/>
            <person name="Krasnoff S.B."/>
            <person name="Gibson D.M."/>
        </authorList>
    </citation>
    <scope>NUCLEOTIDE SEQUENCE [LARGE SCALE GENOMIC DNA]</scope>
    <source>
        <strain evidence="2 3">ARSEF 2575</strain>
    </source>
</reference>
<evidence type="ECO:0008006" key="4">
    <source>
        <dbReference type="Google" id="ProtNLM"/>
    </source>
</evidence>
<feature type="compositionally biased region" description="Polar residues" evidence="1">
    <location>
        <begin position="1"/>
        <end position="12"/>
    </location>
</feature>
<comment type="caution">
    <text evidence="2">The sequence shown here is derived from an EMBL/GenBank/DDBJ whole genome shotgun (WGS) entry which is preliminary data.</text>
</comment>
<name>A0A0A1UXY6_9HYPO</name>
<dbReference type="EMBL" id="JELW01000005">
    <property type="protein sequence ID" value="EXV02208.1"/>
    <property type="molecule type" value="Genomic_DNA"/>
</dbReference>
<proteinExistence type="predicted"/>
<evidence type="ECO:0000313" key="3">
    <source>
        <dbReference type="Proteomes" id="UP000030151"/>
    </source>
</evidence>
<dbReference type="Proteomes" id="UP000030151">
    <property type="component" value="Unassembled WGS sequence"/>
</dbReference>
<organism evidence="2 3">
    <name type="scientific">Metarhizium robertsii</name>
    <dbReference type="NCBI Taxonomy" id="568076"/>
    <lineage>
        <taxon>Eukaryota</taxon>
        <taxon>Fungi</taxon>
        <taxon>Dikarya</taxon>
        <taxon>Ascomycota</taxon>
        <taxon>Pezizomycotina</taxon>
        <taxon>Sordariomycetes</taxon>
        <taxon>Hypocreomycetidae</taxon>
        <taxon>Hypocreales</taxon>
        <taxon>Clavicipitaceae</taxon>
        <taxon>Metarhizium</taxon>
    </lineage>
</organism>
<evidence type="ECO:0000256" key="1">
    <source>
        <dbReference type="SAM" id="MobiDB-lite"/>
    </source>
</evidence>
<sequence length="211" mass="23584">MSPTPSEETSAASKKRKEPSSTTQTAKRARSHPSPSGNALKPALIGPHEAIIAQLQPKYNVLAASVISSTQIQKRVTQAISHLGSTSDLPCVVLLHARTAEVCKMITIVEQCKRLLREEGKACFQYNEMFELPEAKRKDLIEETVLERNRKDEDEDEDEDDFETMASRFERAVIPEPSKRVTMSLRVFLSKNEVIDLKARKGVTVQSHEPA</sequence>
<gene>
    <name evidence="2" type="ORF">X797_004337</name>
</gene>
<dbReference type="AlphaFoldDB" id="A0A0A1UXY6"/>
<dbReference type="HOGENOM" id="CLU_057902_1_0_1"/>
<protein>
    <recommendedName>
        <fullName evidence="4">DNA/RNA-binding protein Alba-like domain-containing protein</fullName>
    </recommendedName>
</protein>
<evidence type="ECO:0000313" key="2">
    <source>
        <dbReference type="EMBL" id="EXV02208.1"/>
    </source>
</evidence>
<dbReference type="OrthoDB" id="424402at2759"/>
<accession>A0A0A1UXY6</accession>
<feature type="region of interest" description="Disordered" evidence="1">
    <location>
        <begin position="1"/>
        <end position="42"/>
    </location>
</feature>
<dbReference type="eggNOG" id="ENOG502SW4P">
    <property type="taxonomic scope" value="Eukaryota"/>
</dbReference>